<sequence>MNKLRPFLVLLPLFLVSFCALGQVGINTTTPLSTLDINGNLNVKEIGIVNPNVPGSAVLNGGPGGSATPINDGVYISLTPTTGNEEFILPNAVNVPGRIYVLRNISNTIQAQLYTFGGMFFSKSSNTNTAAPLILPPNAVGKSIIIISDGANWTYFN</sequence>
<keyword evidence="1" id="KW-0732">Signal</keyword>
<comment type="caution">
    <text evidence="2">The sequence shown here is derived from an EMBL/GenBank/DDBJ whole genome shotgun (WGS) entry which is preliminary data.</text>
</comment>
<proteinExistence type="predicted"/>
<keyword evidence="3" id="KW-1185">Reference proteome</keyword>
<organism evidence="2 3">
    <name type="scientific">Flavobacterium piscinae</name>
    <dbReference type="NCBI Taxonomy" id="2506424"/>
    <lineage>
        <taxon>Bacteria</taxon>
        <taxon>Pseudomonadati</taxon>
        <taxon>Bacteroidota</taxon>
        <taxon>Flavobacteriia</taxon>
        <taxon>Flavobacteriales</taxon>
        <taxon>Flavobacteriaceae</taxon>
        <taxon>Flavobacterium</taxon>
    </lineage>
</organism>
<dbReference type="AlphaFoldDB" id="A0A4Q1KWM3"/>
<dbReference type="RefSeq" id="WP_129463518.1">
    <property type="nucleotide sequence ID" value="NZ_SBKQ01000003.1"/>
</dbReference>
<feature type="chain" id="PRO_5020437548" evidence="1">
    <location>
        <begin position="23"/>
        <end position="157"/>
    </location>
</feature>
<accession>A0A4Q1KWM3</accession>
<dbReference type="Proteomes" id="UP000289734">
    <property type="component" value="Unassembled WGS sequence"/>
</dbReference>
<evidence type="ECO:0000256" key="1">
    <source>
        <dbReference type="SAM" id="SignalP"/>
    </source>
</evidence>
<evidence type="ECO:0000313" key="3">
    <source>
        <dbReference type="Proteomes" id="UP000289734"/>
    </source>
</evidence>
<feature type="signal peptide" evidence="1">
    <location>
        <begin position="1"/>
        <end position="22"/>
    </location>
</feature>
<dbReference type="EMBL" id="SBKQ01000003">
    <property type="protein sequence ID" value="RXR34235.1"/>
    <property type="molecule type" value="Genomic_DNA"/>
</dbReference>
<evidence type="ECO:0000313" key="2">
    <source>
        <dbReference type="EMBL" id="RXR34235.1"/>
    </source>
</evidence>
<dbReference type="OrthoDB" id="1251128at2"/>
<name>A0A4Q1KWM3_9FLAO</name>
<reference evidence="3" key="1">
    <citation type="submission" date="2019-01" db="EMBL/GenBank/DDBJ databases">
        <title>Cytophagaceae bacterium strain CAR-16.</title>
        <authorList>
            <person name="Chen W.-M."/>
        </authorList>
    </citation>
    <scope>NUCLEOTIDE SEQUENCE [LARGE SCALE GENOMIC DNA]</scope>
    <source>
        <strain evidence="3">ICH-30</strain>
    </source>
</reference>
<protein>
    <submittedName>
        <fullName evidence="2">Uncharacterized protein</fullName>
    </submittedName>
</protein>
<gene>
    <name evidence="2" type="ORF">EQG68_04150</name>
</gene>